<dbReference type="AlphaFoldDB" id="A0AAN8X212"/>
<dbReference type="EMBL" id="JAXCGZ010009639">
    <property type="protein sequence ID" value="KAK7076515.1"/>
    <property type="molecule type" value="Genomic_DNA"/>
</dbReference>
<evidence type="ECO:0000313" key="3">
    <source>
        <dbReference type="Proteomes" id="UP001381693"/>
    </source>
</evidence>
<accession>A0AAN8X212</accession>
<protein>
    <submittedName>
        <fullName evidence="2">Uncharacterized protein</fullName>
    </submittedName>
</protein>
<dbReference type="Proteomes" id="UP001381693">
    <property type="component" value="Unassembled WGS sequence"/>
</dbReference>
<keyword evidence="1" id="KW-0732">Signal</keyword>
<feature type="chain" id="PRO_5042979475" evidence="1">
    <location>
        <begin position="21"/>
        <end position="249"/>
    </location>
</feature>
<reference evidence="2 3" key="1">
    <citation type="submission" date="2023-11" db="EMBL/GenBank/DDBJ databases">
        <title>Halocaridina rubra genome assembly.</title>
        <authorList>
            <person name="Smith C."/>
        </authorList>
    </citation>
    <scope>NUCLEOTIDE SEQUENCE [LARGE SCALE GENOMIC DNA]</scope>
    <source>
        <strain evidence="2">EP-1</strain>
        <tissue evidence="2">Whole</tissue>
    </source>
</reference>
<keyword evidence="3" id="KW-1185">Reference proteome</keyword>
<evidence type="ECO:0000256" key="1">
    <source>
        <dbReference type="SAM" id="SignalP"/>
    </source>
</evidence>
<proteinExistence type="predicted"/>
<name>A0AAN8X212_HALRR</name>
<sequence length="249" mass="27774">MKALVLWVALSTCSTQQAASHLPNWWPLSSSNANYASGIPSRSSFNPYYQPYDYIDFPYPTYGIPYLSNPYLQSSHNPYSFPYSYTGSPEENPIYTYQYGQPETTPFWYPVPVDNPYGYNYGSPFYNPYGYLPNPFNVAGFHNYFMQALQSYSTNYVASSNVDVPSGNSVSIPDVPSGNLVSSTEAPPWNHMSSTDVPPGNFVNSPDEGPHGRTSILTSINEYSYNDLPYPATTTMSPPTLESSTITKF</sequence>
<organism evidence="2 3">
    <name type="scientific">Halocaridina rubra</name>
    <name type="common">Hawaiian red shrimp</name>
    <dbReference type="NCBI Taxonomy" id="373956"/>
    <lineage>
        <taxon>Eukaryota</taxon>
        <taxon>Metazoa</taxon>
        <taxon>Ecdysozoa</taxon>
        <taxon>Arthropoda</taxon>
        <taxon>Crustacea</taxon>
        <taxon>Multicrustacea</taxon>
        <taxon>Malacostraca</taxon>
        <taxon>Eumalacostraca</taxon>
        <taxon>Eucarida</taxon>
        <taxon>Decapoda</taxon>
        <taxon>Pleocyemata</taxon>
        <taxon>Caridea</taxon>
        <taxon>Atyoidea</taxon>
        <taxon>Atyidae</taxon>
        <taxon>Halocaridina</taxon>
    </lineage>
</organism>
<comment type="caution">
    <text evidence="2">The sequence shown here is derived from an EMBL/GenBank/DDBJ whole genome shotgun (WGS) entry which is preliminary data.</text>
</comment>
<gene>
    <name evidence="2" type="ORF">SK128_021902</name>
</gene>
<feature type="signal peptide" evidence="1">
    <location>
        <begin position="1"/>
        <end position="20"/>
    </location>
</feature>
<evidence type="ECO:0000313" key="2">
    <source>
        <dbReference type="EMBL" id="KAK7076515.1"/>
    </source>
</evidence>